<dbReference type="Gene3D" id="3.30.9.10">
    <property type="entry name" value="D-Amino Acid Oxidase, subunit A, domain 2"/>
    <property type="match status" value="1"/>
</dbReference>
<dbReference type="PANTHER" id="PTHR43757">
    <property type="entry name" value="AMINOMETHYLTRANSFERASE"/>
    <property type="match status" value="1"/>
</dbReference>
<accession>A0AAE3VYV2</accession>
<dbReference type="Pfam" id="PF01266">
    <property type="entry name" value="DAO"/>
    <property type="match status" value="1"/>
</dbReference>
<dbReference type="SUPFAM" id="SSF51905">
    <property type="entry name" value="FAD/NAD(P)-binding domain"/>
    <property type="match status" value="1"/>
</dbReference>
<dbReference type="Pfam" id="PF01571">
    <property type="entry name" value="GCV_T"/>
    <property type="match status" value="1"/>
</dbReference>
<reference evidence="6 7" key="1">
    <citation type="submission" date="2023-07" db="EMBL/GenBank/DDBJ databases">
        <title>Sequencing the genomes of 1000 actinobacteria strains.</title>
        <authorList>
            <person name="Klenk H.-P."/>
        </authorList>
    </citation>
    <scope>NUCLEOTIDE SEQUENCE [LARGE SCALE GENOMIC DNA]</scope>
    <source>
        <strain evidence="6 7">DSM 44709</strain>
    </source>
</reference>
<dbReference type="InterPro" id="IPR028896">
    <property type="entry name" value="GcvT/YgfZ/DmdA"/>
</dbReference>
<comment type="similarity">
    <text evidence="1">Belongs to the GcvT family.</text>
</comment>
<feature type="domain" description="FAD dependent oxidoreductase" evidence="2">
    <location>
        <begin position="5"/>
        <end position="353"/>
    </location>
</feature>
<dbReference type="InterPro" id="IPR006076">
    <property type="entry name" value="FAD-dep_OxRdtase"/>
</dbReference>
<dbReference type="RefSeq" id="WP_307238498.1">
    <property type="nucleotide sequence ID" value="NZ_JAUSUZ010000001.1"/>
</dbReference>
<dbReference type="InterPro" id="IPR027266">
    <property type="entry name" value="TrmE/GcvT-like"/>
</dbReference>
<protein>
    <submittedName>
        <fullName evidence="6">Glycine cleavage system aminomethyltransferase T/glycine/D-amino acid oxidase-like deaminating enzyme</fullName>
    </submittedName>
</protein>
<evidence type="ECO:0000259" key="2">
    <source>
        <dbReference type="Pfam" id="PF01266"/>
    </source>
</evidence>
<dbReference type="Gene3D" id="2.40.30.110">
    <property type="entry name" value="Aminomethyltransferase beta-barrel domains"/>
    <property type="match status" value="1"/>
</dbReference>
<evidence type="ECO:0000259" key="5">
    <source>
        <dbReference type="Pfam" id="PF16350"/>
    </source>
</evidence>
<dbReference type="Pfam" id="PF16350">
    <property type="entry name" value="FAO_M"/>
    <property type="match status" value="1"/>
</dbReference>
<dbReference type="InterPro" id="IPR006222">
    <property type="entry name" value="GCVT_N"/>
</dbReference>
<dbReference type="Gene3D" id="3.30.70.1400">
    <property type="entry name" value="Aminomethyltransferase beta-barrel domains"/>
    <property type="match status" value="1"/>
</dbReference>
<dbReference type="Gene3D" id="3.30.1360.120">
    <property type="entry name" value="Probable tRNA modification gtpase trme, domain 1"/>
    <property type="match status" value="1"/>
</dbReference>
<proteinExistence type="inferred from homology"/>
<sequence>MSTPRVVIIGAGIVGCALAEELTRRGWTDVTVLERGPLFAAGGSSSHAPGLVFQTNPSRTMAALAAYTVRKYSDLGVFDRVGGLEVATTPERLGEIRRRHGFATACGIEAQLVTGERAADLFPPLDRETVLGALHTPGDGLVHAVAAGEAQARLAVDRGARFVPRQRVVAIDQAGGRVTGVRTEDGTAWPADVVVSCAGFWGPAIGALAGQPVPLLPMAHQYARTGPLHLEGRLPILRHQDRDLYVRGYDDHLGIGSYSHRPMPVTLAQTETTTGPMPSMLPFTPDDFAPAFADARALLPGLPGIAHGFNGVFSFTADGFPLLGESRELRGFWLAEAIWVTHSAGAARAVAEWLVDGRPGVDLHEADLQRFEEPQLAPDFVAERSARSFVEVYDVIHPLDPPAVARPLRVSPFHQRQRELGAVFGEASGWERPLWYEANAGLPRPELPARDEWSARFWSPIAAGEARAAREGVALFDMTSLKRLAVTGPGAAAYLNAMTSNDVDRPVGTVTYTLLLDTAGGIRSDLTVARLAEDRFQVGANGNLDLDHLARHAPPGVQVADLTPGTCCLGLWGPRARELAASITGDDLGFGYFRARRAHLGGVPVTMLRVSYVGEPGWELYTGADLGLRLWDVLWRAGVRYGLVAAGRSAFTSLRLEKGYRAWGVDMTTEHDPYEAGLGFAVKPGDYVGHAAISGKKAPVRRLTCLLIDGDQVVMGKEPVLAGGAVAGYVTSAAWGYTIGRSIAYAWLPTALAAPGTPVEIGYFGTRVPATVTAEPLFDPKGSRLRD</sequence>
<name>A0AAE3VYV2_9ACTN</name>
<dbReference type="Proteomes" id="UP001240236">
    <property type="component" value="Unassembled WGS sequence"/>
</dbReference>
<evidence type="ECO:0000259" key="3">
    <source>
        <dbReference type="Pfam" id="PF01571"/>
    </source>
</evidence>
<dbReference type="InterPro" id="IPR032503">
    <property type="entry name" value="FAO_M"/>
</dbReference>
<gene>
    <name evidence="6" type="ORF">J2S42_002383</name>
</gene>
<evidence type="ECO:0000313" key="7">
    <source>
        <dbReference type="Proteomes" id="UP001240236"/>
    </source>
</evidence>
<dbReference type="InterPro" id="IPR029043">
    <property type="entry name" value="GcvT/YgfZ_C"/>
</dbReference>
<dbReference type="SUPFAM" id="SSF101790">
    <property type="entry name" value="Aminomethyltransferase beta-barrel domain"/>
    <property type="match status" value="1"/>
</dbReference>
<dbReference type="InterPro" id="IPR013977">
    <property type="entry name" value="GcvT_C"/>
</dbReference>
<dbReference type="EMBL" id="JAUSUZ010000001">
    <property type="protein sequence ID" value="MDQ0365714.1"/>
    <property type="molecule type" value="Genomic_DNA"/>
</dbReference>
<dbReference type="InterPro" id="IPR036188">
    <property type="entry name" value="FAD/NAD-bd_sf"/>
</dbReference>
<dbReference type="Gene3D" id="3.50.50.60">
    <property type="entry name" value="FAD/NAD(P)-binding domain"/>
    <property type="match status" value="1"/>
</dbReference>
<keyword evidence="7" id="KW-1185">Reference proteome</keyword>
<dbReference type="AlphaFoldDB" id="A0AAE3VYV2"/>
<evidence type="ECO:0000259" key="4">
    <source>
        <dbReference type="Pfam" id="PF08669"/>
    </source>
</evidence>
<dbReference type="SUPFAM" id="SSF54373">
    <property type="entry name" value="FAD-linked reductases, C-terminal domain"/>
    <property type="match status" value="1"/>
</dbReference>
<dbReference type="Pfam" id="PF08669">
    <property type="entry name" value="GCV_T_C"/>
    <property type="match status" value="1"/>
</dbReference>
<comment type="caution">
    <text evidence="6">The sequence shown here is derived from an EMBL/GenBank/DDBJ whole genome shotgun (WGS) entry which is preliminary data.</text>
</comment>
<dbReference type="PROSITE" id="PS51257">
    <property type="entry name" value="PROKAR_LIPOPROTEIN"/>
    <property type="match status" value="1"/>
</dbReference>
<evidence type="ECO:0000256" key="1">
    <source>
        <dbReference type="ARBA" id="ARBA00008609"/>
    </source>
</evidence>
<feature type="domain" description="Aminomethyltransferase C-terminal" evidence="4">
    <location>
        <begin position="701"/>
        <end position="779"/>
    </location>
</feature>
<dbReference type="PANTHER" id="PTHR43757:SF2">
    <property type="entry name" value="AMINOMETHYLTRANSFERASE, MITOCHONDRIAL"/>
    <property type="match status" value="1"/>
</dbReference>
<feature type="domain" description="FAD dependent oxidoreductase central" evidence="5">
    <location>
        <begin position="356"/>
        <end position="411"/>
    </location>
</feature>
<dbReference type="SUPFAM" id="SSF103025">
    <property type="entry name" value="Folate-binding domain"/>
    <property type="match status" value="1"/>
</dbReference>
<evidence type="ECO:0000313" key="6">
    <source>
        <dbReference type="EMBL" id="MDQ0365714.1"/>
    </source>
</evidence>
<feature type="domain" description="GCVT N-terminal" evidence="3">
    <location>
        <begin position="413"/>
        <end position="683"/>
    </location>
</feature>
<organism evidence="6 7">
    <name type="scientific">Catenuloplanes indicus</name>
    <dbReference type="NCBI Taxonomy" id="137267"/>
    <lineage>
        <taxon>Bacteria</taxon>
        <taxon>Bacillati</taxon>
        <taxon>Actinomycetota</taxon>
        <taxon>Actinomycetes</taxon>
        <taxon>Micromonosporales</taxon>
        <taxon>Micromonosporaceae</taxon>
        <taxon>Catenuloplanes</taxon>
    </lineage>
</organism>